<dbReference type="GO" id="GO:0003677">
    <property type="term" value="F:DNA binding"/>
    <property type="evidence" value="ECO:0007669"/>
    <property type="project" value="InterPro"/>
</dbReference>
<evidence type="ECO:0000259" key="5">
    <source>
        <dbReference type="Pfam" id="PF13358"/>
    </source>
</evidence>
<proteinExistence type="predicted"/>
<dbReference type="AlphaFoldDB" id="A0A9Q0MX62"/>
<dbReference type="InterPro" id="IPR044998">
    <property type="entry name" value="Timeless"/>
</dbReference>
<gene>
    <name evidence="6" type="primary">Timeless_2</name>
    <name evidence="6" type="ORF">Bhyg_11889</name>
</gene>
<keyword evidence="7" id="KW-1185">Reference proteome</keyword>
<evidence type="ECO:0000313" key="7">
    <source>
        <dbReference type="Proteomes" id="UP001151699"/>
    </source>
</evidence>
<protein>
    <submittedName>
        <fullName evidence="6">Protein timeless like</fullName>
    </submittedName>
</protein>
<dbReference type="EMBL" id="WJQU01000003">
    <property type="protein sequence ID" value="KAJ6639149.1"/>
    <property type="molecule type" value="Genomic_DNA"/>
</dbReference>
<dbReference type="GO" id="GO:0031298">
    <property type="term" value="C:replication fork protection complex"/>
    <property type="evidence" value="ECO:0007669"/>
    <property type="project" value="TreeGrafter"/>
</dbReference>
<keyword evidence="3" id="KW-0131">Cell cycle</keyword>
<dbReference type="Gene3D" id="3.30.420.10">
    <property type="entry name" value="Ribonuclease H-like superfamily/Ribonuclease H"/>
    <property type="match status" value="1"/>
</dbReference>
<dbReference type="OrthoDB" id="310853at2759"/>
<comment type="caution">
    <text evidence="6">The sequence shown here is derived from an EMBL/GenBank/DDBJ whole genome shotgun (WGS) entry which is preliminary data.</text>
</comment>
<dbReference type="InterPro" id="IPR006906">
    <property type="entry name" value="Timeless_N"/>
</dbReference>
<comment type="subcellular location">
    <subcellularLocation>
        <location evidence="1">Nucleus</location>
    </subcellularLocation>
</comment>
<reference evidence="6" key="1">
    <citation type="submission" date="2022-07" db="EMBL/GenBank/DDBJ databases">
        <authorList>
            <person name="Trinca V."/>
            <person name="Uliana J.V.C."/>
            <person name="Torres T.T."/>
            <person name="Ward R.J."/>
            <person name="Monesi N."/>
        </authorList>
    </citation>
    <scope>NUCLEOTIDE SEQUENCE</scope>
    <source>
        <strain evidence="6">HSMRA1968</strain>
        <tissue evidence="6">Whole embryos</tissue>
    </source>
</reference>
<dbReference type="GO" id="GO:0006313">
    <property type="term" value="P:DNA transposition"/>
    <property type="evidence" value="ECO:0007669"/>
    <property type="project" value="InterPro"/>
</dbReference>
<dbReference type="Pfam" id="PF04821">
    <property type="entry name" value="TIMELESS"/>
    <property type="match status" value="1"/>
</dbReference>
<dbReference type="InterPro" id="IPR036397">
    <property type="entry name" value="RNaseH_sf"/>
</dbReference>
<dbReference type="GO" id="GO:0009649">
    <property type="term" value="P:entrainment of circadian clock"/>
    <property type="evidence" value="ECO:0007669"/>
    <property type="project" value="TreeGrafter"/>
</dbReference>
<evidence type="ECO:0000259" key="4">
    <source>
        <dbReference type="Pfam" id="PF04821"/>
    </source>
</evidence>
<evidence type="ECO:0000313" key="6">
    <source>
        <dbReference type="EMBL" id="KAJ6639149.1"/>
    </source>
</evidence>
<keyword evidence="2" id="KW-0539">Nucleus</keyword>
<evidence type="ECO:0000256" key="3">
    <source>
        <dbReference type="ARBA" id="ARBA00023306"/>
    </source>
</evidence>
<dbReference type="GO" id="GO:0000076">
    <property type="term" value="P:DNA replication checkpoint signaling"/>
    <property type="evidence" value="ECO:0007669"/>
    <property type="project" value="TreeGrafter"/>
</dbReference>
<feature type="domain" description="Tc1-like transposase DDE" evidence="5">
    <location>
        <begin position="199"/>
        <end position="334"/>
    </location>
</feature>
<dbReference type="Pfam" id="PF13358">
    <property type="entry name" value="DDE_3"/>
    <property type="match status" value="1"/>
</dbReference>
<accession>A0A9Q0MX62</accession>
<organism evidence="6 7">
    <name type="scientific">Pseudolycoriella hygida</name>
    <dbReference type="NCBI Taxonomy" id="35572"/>
    <lineage>
        <taxon>Eukaryota</taxon>
        <taxon>Metazoa</taxon>
        <taxon>Ecdysozoa</taxon>
        <taxon>Arthropoda</taxon>
        <taxon>Hexapoda</taxon>
        <taxon>Insecta</taxon>
        <taxon>Pterygota</taxon>
        <taxon>Neoptera</taxon>
        <taxon>Endopterygota</taxon>
        <taxon>Diptera</taxon>
        <taxon>Nematocera</taxon>
        <taxon>Sciaroidea</taxon>
        <taxon>Sciaridae</taxon>
        <taxon>Pseudolycoriella</taxon>
    </lineage>
</organism>
<dbReference type="GO" id="GO:0006281">
    <property type="term" value="P:DNA repair"/>
    <property type="evidence" value="ECO:0007669"/>
    <property type="project" value="TreeGrafter"/>
</dbReference>
<dbReference type="GO" id="GO:0043111">
    <property type="term" value="P:replication fork arrest"/>
    <property type="evidence" value="ECO:0007669"/>
    <property type="project" value="TreeGrafter"/>
</dbReference>
<sequence length="386" mass="44856">MSILLADIDATCAALGFNDGNVYHFEDDALQGLKHLIWILRRDNEIHEHRRHIGRGQVLQTDLLPMLMNQTEENDMSDVLLRLLVNLTNPTLLLYREELPKDGPGRRNFLELTEILQGYKAAFSLQPVWAALGKRLQKVLEIDLKLLVCRKTIATVLTRNGIKNYVACPKPFLSMLNRIKRLRFAMKYRDWSWQQWTNVVCIDEKTIQTYANGKVMVKRRRNERYEPRNLVSRETQNSKNKVNLVGMVSCDGPNIIYSVSTKLNGNRFEQLMKKKVEKLFGNKIVLIDNAKIHLKGLSYLRRAGHTIFDFPPKSADLNPIENVWGILQKILNKKMRNVCISTRTELLELIRESWKEIPVIFIQKCLLSMTNRLKDVIRMQGGQTRF</sequence>
<feature type="domain" description="Timeless N-terminal" evidence="4">
    <location>
        <begin position="22"/>
        <end position="144"/>
    </location>
</feature>
<dbReference type="Proteomes" id="UP001151699">
    <property type="component" value="Chromosome X"/>
</dbReference>
<dbReference type="GO" id="GO:0015074">
    <property type="term" value="P:DNA integration"/>
    <property type="evidence" value="ECO:0007669"/>
    <property type="project" value="InterPro"/>
</dbReference>
<dbReference type="PANTHER" id="PTHR22940">
    <property type="entry name" value="TIMEOUT/TIMELESS-2"/>
    <property type="match status" value="1"/>
</dbReference>
<name>A0A9Q0MX62_9DIPT</name>
<evidence type="ECO:0000256" key="2">
    <source>
        <dbReference type="ARBA" id="ARBA00023242"/>
    </source>
</evidence>
<dbReference type="PANTHER" id="PTHR22940:SF4">
    <property type="entry name" value="PROTEIN TIMELESS HOMOLOG"/>
    <property type="match status" value="1"/>
</dbReference>
<evidence type="ECO:0000256" key="1">
    <source>
        <dbReference type="ARBA" id="ARBA00004123"/>
    </source>
</evidence>
<dbReference type="InterPro" id="IPR038717">
    <property type="entry name" value="Tc1-like_DDE_dom"/>
</dbReference>